<feature type="region of interest" description="Disordered" evidence="1">
    <location>
        <begin position="48"/>
        <end position="106"/>
    </location>
</feature>
<evidence type="ECO:0000313" key="4">
    <source>
        <dbReference type="Proteomes" id="UP000588647"/>
    </source>
</evidence>
<evidence type="ECO:0000313" key="3">
    <source>
        <dbReference type="EMBL" id="MBB4001003.1"/>
    </source>
</evidence>
<dbReference type="InterPro" id="IPR036779">
    <property type="entry name" value="LysM_dom_sf"/>
</dbReference>
<feature type="compositionally biased region" description="Basic and acidic residues" evidence="1">
    <location>
        <begin position="54"/>
        <end position="64"/>
    </location>
</feature>
<dbReference type="InterPro" id="IPR018392">
    <property type="entry name" value="LysM"/>
</dbReference>
<dbReference type="InterPro" id="IPR013783">
    <property type="entry name" value="Ig-like_fold"/>
</dbReference>
<dbReference type="Gene3D" id="2.60.40.10">
    <property type="entry name" value="Immunoglobulins"/>
    <property type="match status" value="1"/>
</dbReference>
<gene>
    <name evidence="3" type="ORF">GGR03_000050</name>
</gene>
<accession>A0A7W6H9T3</accession>
<sequence>MQRKVVGILLVCVVLLVAIIAGYWDMLQSESLRISNPPQETAEDDVALLPEGRAMGEDVPREGGGRPAQAPAGETASQASPGGSVPPADSSGDTTSSAAAPEAAEALPADATWSGGSAEDIADPVATAQDLVAPTESTEAGAPAKDPAAPAVPVPDDAAADDADALPSAATGASDAAAAPASPAGAAPADADASEVTPRFDLLRVEPDGATVIAGRAAPGSRIALRDGEATIGTDTANASGEFAIVLENALEPGDHAIRITATGENGAVASSEEIAIVSVPQPGREGELLAMVEAPNEASRLISIPAFEPRNAAPPPSTSGATETASAPAGAETRLAAPAADPAAPDAVTLPRAAPQSPVGVPATVPMLRVEAVEIEAGKVFVAGAAEAGALVRVYIDNVLLAEERASPKGRFLVSADTPVAPGDHVVRADQVTRDGSVQMRAEVPFQRPAGESVAMVAPPPAIAPEADSASGDDRDAARAAAPGEASAGSAAPSSASGAGTGNGLQARTSSPDDAVATPVGPGEASSQGGRPVTVAEIPPGDAAGDPVATGENAADQSVATPAPPATSQAASAPPAGTSAPAAAAPTPAGGRVETLPADSADAASEQVPVSRQDALTTAQGRVIIRRGDSLWRISRETYGMGSRYVVIYLANGDQIRNPHLIYPGQVFSVPNERVETPEVGDRG</sequence>
<feature type="domain" description="LysM" evidence="2">
    <location>
        <begin position="622"/>
        <end position="671"/>
    </location>
</feature>
<dbReference type="CDD" id="cd00118">
    <property type="entry name" value="LysM"/>
    <property type="match status" value="1"/>
</dbReference>
<comment type="caution">
    <text evidence="3">The sequence shown here is derived from an EMBL/GenBank/DDBJ whole genome shotgun (WGS) entry which is preliminary data.</text>
</comment>
<dbReference type="Gene3D" id="3.10.350.10">
    <property type="entry name" value="LysM domain"/>
    <property type="match status" value="1"/>
</dbReference>
<keyword evidence="4" id="KW-1185">Reference proteome</keyword>
<dbReference type="SMART" id="SM00257">
    <property type="entry name" value="LysM"/>
    <property type="match status" value="1"/>
</dbReference>
<dbReference type="AlphaFoldDB" id="A0A7W6H9T3"/>
<dbReference type="EMBL" id="JACIEM010000001">
    <property type="protein sequence ID" value="MBB4001003.1"/>
    <property type="molecule type" value="Genomic_DNA"/>
</dbReference>
<dbReference type="Proteomes" id="UP000588647">
    <property type="component" value="Unassembled WGS sequence"/>
</dbReference>
<proteinExistence type="predicted"/>
<evidence type="ECO:0000259" key="2">
    <source>
        <dbReference type="PROSITE" id="PS51782"/>
    </source>
</evidence>
<feature type="compositionally biased region" description="Low complexity" evidence="1">
    <location>
        <begin position="165"/>
        <end position="191"/>
    </location>
</feature>
<organism evidence="3 4">
    <name type="scientific">Aurantimonas endophytica</name>
    <dbReference type="NCBI Taxonomy" id="1522175"/>
    <lineage>
        <taxon>Bacteria</taxon>
        <taxon>Pseudomonadati</taxon>
        <taxon>Pseudomonadota</taxon>
        <taxon>Alphaproteobacteria</taxon>
        <taxon>Hyphomicrobiales</taxon>
        <taxon>Aurantimonadaceae</taxon>
        <taxon>Aurantimonas</taxon>
    </lineage>
</organism>
<dbReference type="PANTHER" id="PTHR34700:SF4">
    <property type="entry name" value="PHAGE-LIKE ELEMENT PBSX PROTEIN XKDP"/>
    <property type="match status" value="1"/>
</dbReference>
<dbReference type="PANTHER" id="PTHR34700">
    <property type="entry name" value="POTASSIUM BINDING PROTEIN KBP"/>
    <property type="match status" value="1"/>
</dbReference>
<feature type="compositionally biased region" description="Low complexity" evidence="1">
    <location>
        <begin position="480"/>
        <end position="499"/>
    </location>
</feature>
<feature type="compositionally biased region" description="Low complexity" evidence="1">
    <location>
        <begin position="337"/>
        <end position="348"/>
    </location>
</feature>
<feature type="region of interest" description="Disordered" evidence="1">
    <location>
        <begin position="463"/>
        <end position="615"/>
    </location>
</feature>
<protein>
    <submittedName>
        <fullName evidence="3">Nucleoid-associated protein YgaU</fullName>
    </submittedName>
</protein>
<feature type="compositionally biased region" description="Low complexity" evidence="1">
    <location>
        <begin position="88"/>
        <end position="106"/>
    </location>
</feature>
<dbReference type="InterPro" id="IPR052196">
    <property type="entry name" value="Bact_Kbp"/>
</dbReference>
<feature type="compositionally biased region" description="Low complexity" evidence="1">
    <location>
        <begin position="140"/>
        <end position="157"/>
    </location>
</feature>
<feature type="compositionally biased region" description="Low complexity" evidence="1">
    <location>
        <begin position="567"/>
        <end position="592"/>
    </location>
</feature>
<name>A0A7W6H9T3_9HYPH</name>
<dbReference type="PROSITE" id="PS51782">
    <property type="entry name" value="LYSM"/>
    <property type="match status" value="1"/>
</dbReference>
<reference evidence="3 4" key="1">
    <citation type="submission" date="2020-08" db="EMBL/GenBank/DDBJ databases">
        <title>Genomic Encyclopedia of Type Strains, Phase IV (KMG-IV): sequencing the most valuable type-strain genomes for metagenomic binning, comparative biology and taxonomic classification.</title>
        <authorList>
            <person name="Goeker M."/>
        </authorList>
    </citation>
    <scope>NUCLEOTIDE SEQUENCE [LARGE SCALE GENOMIC DNA]</scope>
    <source>
        <strain evidence="3 4">DSM 103570</strain>
    </source>
</reference>
<evidence type="ECO:0000256" key="1">
    <source>
        <dbReference type="SAM" id="MobiDB-lite"/>
    </source>
</evidence>
<dbReference type="RefSeq" id="WP_183205251.1">
    <property type="nucleotide sequence ID" value="NZ_JAAAMM010000001.1"/>
</dbReference>
<dbReference type="Pfam" id="PF01476">
    <property type="entry name" value="LysM"/>
    <property type="match status" value="1"/>
</dbReference>
<feature type="region of interest" description="Disordered" evidence="1">
    <location>
        <begin position="309"/>
        <end position="360"/>
    </location>
</feature>
<feature type="region of interest" description="Disordered" evidence="1">
    <location>
        <begin position="136"/>
        <end position="193"/>
    </location>
</feature>